<reference evidence="3 4" key="1">
    <citation type="submission" date="2013-12" db="EMBL/GenBank/DDBJ databases">
        <title>Draft genome of the parsitic nematode Ancylostoma duodenale.</title>
        <authorList>
            <person name="Mitreva M."/>
        </authorList>
    </citation>
    <scope>NUCLEOTIDE SEQUENCE [LARGE SCALE GENOMIC DNA]</scope>
    <source>
        <strain evidence="3 4">Zhejiang</strain>
    </source>
</reference>
<evidence type="ECO:0000313" key="4">
    <source>
        <dbReference type="Proteomes" id="UP000054047"/>
    </source>
</evidence>
<evidence type="ECO:0000259" key="2">
    <source>
        <dbReference type="Pfam" id="PF00339"/>
    </source>
</evidence>
<dbReference type="AlphaFoldDB" id="A0A0C2FLM3"/>
<organism evidence="3 4">
    <name type="scientific">Ancylostoma duodenale</name>
    <dbReference type="NCBI Taxonomy" id="51022"/>
    <lineage>
        <taxon>Eukaryota</taxon>
        <taxon>Metazoa</taxon>
        <taxon>Ecdysozoa</taxon>
        <taxon>Nematoda</taxon>
        <taxon>Chromadorea</taxon>
        <taxon>Rhabditida</taxon>
        <taxon>Rhabditina</taxon>
        <taxon>Rhabditomorpha</taxon>
        <taxon>Strongyloidea</taxon>
        <taxon>Ancylostomatidae</taxon>
        <taxon>Ancylostomatinae</taxon>
        <taxon>Ancylostoma</taxon>
    </lineage>
</organism>
<feature type="non-terminal residue" evidence="3">
    <location>
        <position position="1"/>
    </location>
</feature>
<dbReference type="InterPro" id="IPR050357">
    <property type="entry name" value="Arrestin_domain-protein"/>
</dbReference>
<dbReference type="InterPro" id="IPR011021">
    <property type="entry name" value="Arrestin-like_N"/>
</dbReference>
<dbReference type="GO" id="GO:0015031">
    <property type="term" value="P:protein transport"/>
    <property type="evidence" value="ECO:0007669"/>
    <property type="project" value="TreeGrafter"/>
</dbReference>
<dbReference type="SUPFAM" id="SSF81296">
    <property type="entry name" value="E set domains"/>
    <property type="match status" value="1"/>
</dbReference>
<keyword evidence="4" id="KW-1185">Reference proteome</keyword>
<sequence>LYARQFPVKEAKRRNSIKKLSIQQERVLPAGVHEVPFSYTLPKSLPTSFEGEFGHIRYTCRAICERPWDFDIVTRKAFTVIGIEDINSDARVSLPG</sequence>
<proteinExistence type="inferred from homology"/>
<dbReference type="GO" id="GO:0005737">
    <property type="term" value="C:cytoplasm"/>
    <property type="evidence" value="ECO:0007669"/>
    <property type="project" value="TreeGrafter"/>
</dbReference>
<comment type="similarity">
    <text evidence="1">Belongs to the arrestin family.</text>
</comment>
<feature type="domain" description="Arrestin-like N-terminal" evidence="2">
    <location>
        <begin position="23"/>
        <end position="87"/>
    </location>
</feature>
<evidence type="ECO:0000256" key="1">
    <source>
        <dbReference type="ARBA" id="ARBA00005298"/>
    </source>
</evidence>
<accession>A0A0C2FLM3</accession>
<dbReference type="Pfam" id="PF00339">
    <property type="entry name" value="Arrestin_N"/>
    <property type="match status" value="1"/>
</dbReference>
<name>A0A0C2FLM3_9BILA</name>
<dbReference type="EMBL" id="KN771168">
    <property type="protein sequence ID" value="KIH45791.1"/>
    <property type="molecule type" value="Genomic_DNA"/>
</dbReference>
<dbReference type="Proteomes" id="UP000054047">
    <property type="component" value="Unassembled WGS sequence"/>
</dbReference>
<dbReference type="PANTHER" id="PTHR11188">
    <property type="entry name" value="ARRESTIN DOMAIN CONTAINING PROTEIN"/>
    <property type="match status" value="1"/>
</dbReference>
<dbReference type="PANTHER" id="PTHR11188:SF176">
    <property type="entry name" value="ARRESTIN DOMAIN-CONTAINING PROTEIN 1"/>
    <property type="match status" value="1"/>
</dbReference>
<dbReference type="InterPro" id="IPR014756">
    <property type="entry name" value="Ig_E-set"/>
</dbReference>
<protein>
    <submittedName>
        <fullName evidence="3">Arrestin domain protein</fullName>
    </submittedName>
</protein>
<dbReference type="OrthoDB" id="5791908at2759"/>
<gene>
    <name evidence="3" type="ORF">ANCDUO_24163</name>
</gene>
<dbReference type="InterPro" id="IPR014752">
    <property type="entry name" value="Arrestin-like_C"/>
</dbReference>
<evidence type="ECO:0000313" key="3">
    <source>
        <dbReference type="EMBL" id="KIH45791.1"/>
    </source>
</evidence>
<dbReference type="Gene3D" id="2.60.40.640">
    <property type="match status" value="1"/>
</dbReference>